<organism evidence="1 2">
    <name type="scientific">Caldicellulosiruptor owensensis (strain ATCC 700167 / DSM 13100 / OL)</name>
    <dbReference type="NCBI Taxonomy" id="632518"/>
    <lineage>
        <taxon>Bacteria</taxon>
        <taxon>Bacillati</taxon>
        <taxon>Bacillota</taxon>
        <taxon>Bacillota incertae sedis</taxon>
        <taxon>Caldicellulosiruptorales</taxon>
        <taxon>Caldicellulosiruptoraceae</taxon>
        <taxon>Caldicellulosiruptor</taxon>
    </lineage>
</organism>
<dbReference type="PROSITE" id="PS51257">
    <property type="entry name" value="PROKAR_LIPOPROTEIN"/>
    <property type="match status" value="1"/>
</dbReference>
<name>E4Q3F2_CALOW</name>
<keyword evidence="1" id="KW-0449">Lipoprotein</keyword>
<reference evidence="1 2" key="2">
    <citation type="journal article" date="2011" name="J. Bacteriol.">
        <title>Complete genome sequences for the anaerobic, extremely thermophilic plant biomass-degrading bacteria Caldicellulosiruptor hydrothermalis, Caldicellulosiruptor kristjanssonii, Caldicellulosiruptor kronotskyensis, Caldicellulosiruptor owensenis, and Caldicellulosiruptor lactoaceticus.</title>
        <authorList>
            <person name="Blumer-Schuette S.E."/>
            <person name="Ozdemir I."/>
            <person name="Mistry D."/>
            <person name="Lucas S."/>
            <person name="Lapidus A."/>
            <person name="Cheng J.F."/>
            <person name="Goodwin L.A."/>
            <person name="Pitluck S."/>
            <person name="Land M.L."/>
            <person name="Hauser L.J."/>
            <person name="Woyke T."/>
            <person name="Mikhailova N."/>
            <person name="Pati A."/>
            <person name="Kyrpides N.C."/>
            <person name="Ivanova N."/>
            <person name="Detter J.C."/>
            <person name="Walston-Davenport K."/>
            <person name="Han S."/>
            <person name="Adams M.W."/>
            <person name="Kelly R.M."/>
        </authorList>
    </citation>
    <scope>NUCLEOTIDE SEQUENCE [LARGE SCALE GENOMIC DNA]</scope>
    <source>
        <strain evidence="2">ATCC 700167 / DSM 13100 / OL</strain>
    </source>
</reference>
<dbReference type="OrthoDB" id="156515at2"/>
<dbReference type="Gene3D" id="1.10.10.1260">
    <property type="entry name" value="Envelope glycoprotein gp160, DUF2291, helical domain"/>
    <property type="match status" value="1"/>
</dbReference>
<dbReference type="InterPro" id="IPR036215">
    <property type="entry name" value="TM0957-like_sf"/>
</dbReference>
<dbReference type="RefSeq" id="WP_013411326.1">
    <property type="nucleotide sequence ID" value="NC_014657.1"/>
</dbReference>
<dbReference type="eggNOG" id="COG5618">
    <property type="taxonomic scope" value="Bacteria"/>
</dbReference>
<sequence>MGRRGRLLYFIKTIELILVLLIISGLLSGCKPWTVVKISKEENNKKKNEIQIYFEDTSFDAEKYVNSIWDKQVMPYVEKKAVNLKKLLEQMQKISIDEVGKKFGVRRGDESNPWNFLVKGEGKIIKVDTSSPNGIIEVDILPYDGKSDIMIQIGPVINGTSIRDVLEFISFDKFVNQIQLADIADAFNNKVYQDILSKIDFNKAVGKKISFIGAFTYEEGEKITITPIEFKMQ</sequence>
<dbReference type="SUPFAM" id="SSF141318">
    <property type="entry name" value="TM0957-like"/>
    <property type="match status" value="1"/>
</dbReference>
<dbReference type="EMBL" id="CP002216">
    <property type="protein sequence ID" value="ADQ03912.1"/>
    <property type="molecule type" value="Genomic_DNA"/>
</dbReference>
<gene>
    <name evidence="1" type="ordered locus">Calow_0314</name>
</gene>
<dbReference type="AlphaFoldDB" id="E4Q3F2"/>
<dbReference type="InterPro" id="IPR014582">
    <property type="entry name" value="UCP033535_lipo"/>
</dbReference>
<proteinExistence type="predicted"/>
<dbReference type="STRING" id="632518.Calow_0314"/>
<reference key="1">
    <citation type="submission" date="2010-09" db="EMBL/GenBank/DDBJ databases">
        <title>Complete sequence of Caldicellulosiruptor owensensis OL.</title>
        <authorList>
            <consortium name="US DOE Joint Genome Institute"/>
            <person name="Lucas S."/>
            <person name="Copeland A."/>
            <person name="Lapidus A."/>
            <person name="Cheng J.-F."/>
            <person name="Bruce D."/>
            <person name="Goodwin L."/>
            <person name="Pitluck S."/>
            <person name="Davenport K."/>
            <person name="Detter J.C."/>
            <person name="Han C."/>
            <person name="Tapia R."/>
            <person name="Land M."/>
            <person name="Hauser L."/>
            <person name="Chang Y.-J."/>
            <person name="Jeffries C."/>
            <person name="Kyrpides N."/>
            <person name="Ivanova N."/>
            <person name="Mikhailova N."/>
            <person name="Blumer-Schuette S.E."/>
            <person name="Kelly R.M."/>
            <person name="Woyke T."/>
        </authorList>
    </citation>
    <scope>NUCLEOTIDE SEQUENCE</scope>
    <source>
        <strain>OL</strain>
    </source>
</reference>
<accession>E4Q3F2</accession>
<dbReference type="Proteomes" id="UP000006889">
    <property type="component" value="Chromosome"/>
</dbReference>
<dbReference type="Pfam" id="PF10054">
    <property type="entry name" value="DUF2291"/>
    <property type="match status" value="1"/>
</dbReference>
<keyword evidence="2" id="KW-1185">Reference proteome</keyword>
<dbReference type="KEGG" id="cow:Calow_0314"/>
<evidence type="ECO:0000313" key="1">
    <source>
        <dbReference type="EMBL" id="ADQ03912.1"/>
    </source>
</evidence>
<dbReference type="HOGENOM" id="CLU_076022_1_0_9"/>
<protein>
    <submittedName>
        <fullName evidence="1">Periplasmic lipoprotein</fullName>
    </submittedName>
</protein>
<evidence type="ECO:0000313" key="2">
    <source>
        <dbReference type="Proteomes" id="UP000006889"/>
    </source>
</evidence>
<dbReference type="Gene3D" id="2.40.50.420">
    <property type="entry name" value="Envelope glycoprotein gp160, DUF2291, alpha/beta domain"/>
    <property type="match status" value="1"/>
</dbReference>